<reference evidence="1 2" key="1">
    <citation type="submission" date="2008-10" db="EMBL/GenBank/DDBJ databases">
        <title>Draft genome sequence of Collinsella stercoris (DSM 13279).</title>
        <authorList>
            <person name="Sudarsanam P."/>
            <person name="Ley R."/>
            <person name="Guruge J."/>
            <person name="Turnbaugh P.J."/>
            <person name="Mahowald M."/>
            <person name="Liep D."/>
            <person name="Gordon J."/>
        </authorList>
    </citation>
    <scope>NUCLEOTIDE SEQUENCE [LARGE SCALE GENOMIC DNA]</scope>
    <source>
        <strain evidence="1 2">DSM 13279</strain>
    </source>
</reference>
<dbReference type="AlphaFoldDB" id="B6G7I9"/>
<dbReference type="STRING" id="445975.COLSTE_00028"/>
<gene>
    <name evidence="1" type="ORF">COLSTE_00028</name>
</gene>
<keyword evidence="2" id="KW-1185">Reference proteome</keyword>
<dbReference type="Proteomes" id="UP000003560">
    <property type="component" value="Unassembled WGS sequence"/>
</dbReference>
<dbReference type="EMBL" id="ABXJ01000003">
    <property type="protein sequence ID" value="EEA91759.1"/>
    <property type="molecule type" value="Genomic_DNA"/>
</dbReference>
<name>B6G7I9_9ACTN</name>
<proteinExistence type="predicted"/>
<dbReference type="HOGENOM" id="CLU_2933418_0_0_11"/>
<evidence type="ECO:0000313" key="1">
    <source>
        <dbReference type="EMBL" id="EEA91759.1"/>
    </source>
</evidence>
<comment type="caution">
    <text evidence="1">The sequence shown here is derived from an EMBL/GenBank/DDBJ whole genome shotgun (WGS) entry which is preliminary data.</text>
</comment>
<accession>B6G7I9</accession>
<reference evidence="1 2" key="2">
    <citation type="submission" date="2008-10" db="EMBL/GenBank/DDBJ databases">
        <authorList>
            <person name="Fulton L."/>
            <person name="Clifton S."/>
            <person name="Fulton B."/>
            <person name="Xu J."/>
            <person name="Minx P."/>
            <person name="Pepin K.H."/>
            <person name="Johnson M."/>
            <person name="Thiruvilangam P."/>
            <person name="Bhonagiri V."/>
            <person name="Nash W.E."/>
            <person name="Mardis E.R."/>
            <person name="Wilson R.K."/>
        </authorList>
    </citation>
    <scope>NUCLEOTIDE SEQUENCE [LARGE SCALE GENOMIC DNA]</scope>
    <source>
        <strain evidence="1 2">DSM 13279</strain>
    </source>
</reference>
<organism evidence="1 2">
    <name type="scientific">Collinsella stercoris DSM 13279</name>
    <dbReference type="NCBI Taxonomy" id="445975"/>
    <lineage>
        <taxon>Bacteria</taxon>
        <taxon>Bacillati</taxon>
        <taxon>Actinomycetota</taxon>
        <taxon>Coriobacteriia</taxon>
        <taxon>Coriobacteriales</taxon>
        <taxon>Coriobacteriaceae</taxon>
        <taxon>Collinsella</taxon>
    </lineage>
</organism>
<sequence>MRRAARFLTRLLTTFFAARGGAACGRWSRRRCRGWWMDGAARYDGWCCSRAKAGSLSVLV</sequence>
<evidence type="ECO:0000313" key="2">
    <source>
        <dbReference type="Proteomes" id="UP000003560"/>
    </source>
</evidence>
<protein>
    <submittedName>
        <fullName evidence="1">Uncharacterized protein</fullName>
    </submittedName>
</protein>